<accession>A0A9D3ZU10</accession>
<evidence type="ECO:0000256" key="1">
    <source>
        <dbReference type="SAM" id="MobiDB-lite"/>
    </source>
</evidence>
<dbReference type="Proteomes" id="UP000828251">
    <property type="component" value="Unassembled WGS sequence"/>
</dbReference>
<protein>
    <submittedName>
        <fullName evidence="2">Uncharacterized protein</fullName>
    </submittedName>
</protein>
<sequence>MDSDGKHNRQKLSAFPGRVSVQESEDNVILPTSSSDSPELGTEVLTRILREVLEKVFEARISGESVSGAYILNKSGPPSLNQYYCNTYQYSGLRHYTIPHIVSFVAYYYHLIWQFNCISIQ</sequence>
<feature type="region of interest" description="Disordered" evidence="1">
    <location>
        <begin position="1"/>
        <end position="39"/>
    </location>
</feature>
<gene>
    <name evidence="2" type="ORF">J1N35_029691</name>
</gene>
<dbReference type="AlphaFoldDB" id="A0A9D3ZU10"/>
<organism evidence="2 3">
    <name type="scientific">Gossypium stocksii</name>
    <dbReference type="NCBI Taxonomy" id="47602"/>
    <lineage>
        <taxon>Eukaryota</taxon>
        <taxon>Viridiplantae</taxon>
        <taxon>Streptophyta</taxon>
        <taxon>Embryophyta</taxon>
        <taxon>Tracheophyta</taxon>
        <taxon>Spermatophyta</taxon>
        <taxon>Magnoliopsida</taxon>
        <taxon>eudicotyledons</taxon>
        <taxon>Gunneridae</taxon>
        <taxon>Pentapetalae</taxon>
        <taxon>rosids</taxon>
        <taxon>malvids</taxon>
        <taxon>Malvales</taxon>
        <taxon>Malvaceae</taxon>
        <taxon>Malvoideae</taxon>
        <taxon>Gossypium</taxon>
    </lineage>
</organism>
<reference evidence="2 3" key="1">
    <citation type="journal article" date="2021" name="Plant Biotechnol. J.">
        <title>Multi-omics assisted identification of the key and species-specific regulatory components of drought-tolerant mechanisms in Gossypium stocksii.</title>
        <authorList>
            <person name="Yu D."/>
            <person name="Ke L."/>
            <person name="Zhang D."/>
            <person name="Wu Y."/>
            <person name="Sun Y."/>
            <person name="Mei J."/>
            <person name="Sun J."/>
            <person name="Sun Y."/>
        </authorList>
    </citation>
    <scope>NUCLEOTIDE SEQUENCE [LARGE SCALE GENOMIC DNA]</scope>
    <source>
        <strain evidence="3">cv. E1</strain>
        <tissue evidence="2">Leaf</tissue>
    </source>
</reference>
<evidence type="ECO:0000313" key="2">
    <source>
        <dbReference type="EMBL" id="KAH1064704.1"/>
    </source>
</evidence>
<name>A0A9D3ZU10_9ROSI</name>
<dbReference type="EMBL" id="JAIQCV010000009">
    <property type="protein sequence ID" value="KAH1064704.1"/>
    <property type="molecule type" value="Genomic_DNA"/>
</dbReference>
<proteinExistence type="predicted"/>
<comment type="caution">
    <text evidence="2">The sequence shown here is derived from an EMBL/GenBank/DDBJ whole genome shotgun (WGS) entry which is preliminary data.</text>
</comment>
<evidence type="ECO:0000313" key="3">
    <source>
        <dbReference type="Proteomes" id="UP000828251"/>
    </source>
</evidence>
<keyword evidence="3" id="KW-1185">Reference proteome</keyword>